<evidence type="ECO:0000256" key="1">
    <source>
        <dbReference type="ARBA" id="ARBA00004123"/>
    </source>
</evidence>
<feature type="compositionally biased region" description="Acidic residues" evidence="3">
    <location>
        <begin position="17"/>
        <end position="27"/>
    </location>
</feature>
<dbReference type="InterPro" id="IPR016197">
    <property type="entry name" value="Chromo-like_dom_sf"/>
</dbReference>
<dbReference type="InterPro" id="IPR000953">
    <property type="entry name" value="Chromo/chromo_shadow_dom"/>
</dbReference>
<feature type="compositionally biased region" description="Polar residues" evidence="3">
    <location>
        <begin position="158"/>
        <end position="176"/>
    </location>
</feature>
<feature type="compositionally biased region" description="Basic and acidic residues" evidence="3">
    <location>
        <begin position="7"/>
        <end position="16"/>
    </location>
</feature>
<dbReference type="WBParaSite" id="scaffold17121_cov214.g18512">
    <property type="protein sequence ID" value="scaffold17121_cov214.g18512"/>
    <property type="gene ID" value="scaffold17121_cov214.g18512"/>
</dbReference>
<dbReference type="InterPro" id="IPR051219">
    <property type="entry name" value="Heterochromatin_chromo-domain"/>
</dbReference>
<dbReference type="PRINTS" id="PR00504">
    <property type="entry name" value="CHROMODOMAIN"/>
</dbReference>
<feature type="region of interest" description="Disordered" evidence="3">
    <location>
        <begin position="138"/>
        <end position="186"/>
    </location>
</feature>
<dbReference type="PANTHER" id="PTHR22812">
    <property type="entry name" value="CHROMOBOX PROTEIN"/>
    <property type="match status" value="1"/>
</dbReference>
<comment type="subcellular location">
    <subcellularLocation>
        <location evidence="1">Nucleus</location>
    </subcellularLocation>
</comment>
<dbReference type="GO" id="GO:0005634">
    <property type="term" value="C:nucleus"/>
    <property type="evidence" value="ECO:0007669"/>
    <property type="project" value="UniProtKB-SubCell"/>
</dbReference>
<feature type="domain" description="Chromo" evidence="4">
    <location>
        <begin position="92"/>
        <end position="139"/>
    </location>
</feature>
<dbReference type="InterPro" id="IPR023780">
    <property type="entry name" value="Chromo_domain"/>
</dbReference>
<dbReference type="Pfam" id="PF00385">
    <property type="entry name" value="Chromo"/>
    <property type="match status" value="1"/>
</dbReference>
<dbReference type="SMART" id="SM00298">
    <property type="entry name" value="CHROMO"/>
    <property type="match status" value="1"/>
</dbReference>
<evidence type="ECO:0000313" key="6">
    <source>
        <dbReference type="WBParaSite" id="scaffold17121_cov214.g18512"/>
    </source>
</evidence>
<dbReference type="PROSITE" id="PS00598">
    <property type="entry name" value="CHROMO_1"/>
    <property type="match status" value="1"/>
</dbReference>
<sequence length="186" mass="21765">MLRINGTRKEKAPKYVEDEELDDEEDVSINNESNDKNYDNRRHSERRRKTTKRLDSWEPRKGIAHLDVFKKYEEKLKNNEGEEDESDDDKEYIAEKVLDRKIGRDGEIEYFIKWEGYGDDRNSWEPKSGVGHLKAIKDYDALNPMPDKKGGKRKSQDATDTPSTSKSAASFTNGSAKKSKKRRRRY</sequence>
<keyword evidence="5" id="KW-1185">Reference proteome</keyword>
<proteinExistence type="predicted"/>
<name>A0A915LUM9_MELJA</name>
<evidence type="ECO:0000256" key="3">
    <source>
        <dbReference type="SAM" id="MobiDB-lite"/>
    </source>
</evidence>
<dbReference type="AlphaFoldDB" id="A0A915LUM9"/>
<dbReference type="InterPro" id="IPR017984">
    <property type="entry name" value="Chromo_dom_subgr"/>
</dbReference>
<protein>
    <submittedName>
        <fullName evidence="6">Chromo domain-containing protein</fullName>
    </submittedName>
</protein>
<dbReference type="Gene3D" id="2.40.50.40">
    <property type="match status" value="1"/>
</dbReference>
<dbReference type="PROSITE" id="PS50013">
    <property type="entry name" value="CHROMO_2"/>
    <property type="match status" value="1"/>
</dbReference>
<dbReference type="SUPFAM" id="SSF54160">
    <property type="entry name" value="Chromo domain-like"/>
    <property type="match status" value="1"/>
</dbReference>
<keyword evidence="2" id="KW-0539">Nucleus</keyword>
<organism evidence="5 6">
    <name type="scientific">Meloidogyne javanica</name>
    <name type="common">Root-knot nematode worm</name>
    <dbReference type="NCBI Taxonomy" id="6303"/>
    <lineage>
        <taxon>Eukaryota</taxon>
        <taxon>Metazoa</taxon>
        <taxon>Ecdysozoa</taxon>
        <taxon>Nematoda</taxon>
        <taxon>Chromadorea</taxon>
        <taxon>Rhabditida</taxon>
        <taxon>Tylenchina</taxon>
        <taxon>Tylenchomorpha</taxon>
        <taxon>Tylenchoidea</taxon>
        <taxon>Meloidogynidae</taxon>
        <taxon>Meloidogyninae</taxon>
        <taxon>Meloidogyne</taxon>
        <taxon>Meloidogyne incognita group</taxon>
    </lineage>
</organism>
<accession>A0A915LUM9</accession>
<reference evidence="6" key="1">
    <citation type="submission" date="2022-11" db="UniProtKB">
        <authorList>
            <consortium name="WormBaseParasite"/>
        </authorList>
    </citation>
    <scope>IDENTIFICATION</scope>
</reference>
<dbReference type="Proteomes" id="UP000887561">
    <property type="component" value="Unplaced"/>
</dbReference>
<dbReference type="InterPro" id="IPR023779">
    <property type="entry name" value="Chromodomain_CS"/>
</dbReference>
<feature type="region of interest" description="Disordered" evidence="3">
    <location>
        <begin position="1"/>
        <end position="56"/>
    </location>
</feature>
<feature type="compositionally biased region" description="Basic and acidic residues" evidence="3">
    <location>
        <begin position="33"/>
        <end position="42"/>
    </location>
</feature>
<evidence type="ECO:0000259" key="4">
    <source>
        <dbReference type="PROSITE" id="PS50013"/>
    </source>
</evidence>
<feature type="compositionally biased region" description="Basic residues" evidence="3">
    <location>
        <begin position="177"/>
        <end position="186"/>
    </location>
</feature>
<evidence type="ECO:0000313" key="5">
    <source>
        <dbReference type="Proteomes" id="UP000887561"/>
    </source>
</evidence>
<feature type="compositionally biased region" description="Basic and acidic residues" evidence="3">
    <location>
        <begin position="138"/>
        <end position="157"/>
    </location>
</feature>
<evidence type="ECO:0000256" key="2">
    <source>
        <dbReference type="ARBA" id="ARBA00023242"/>
    </source>
</evidence>